<evidence type="ECO:0000256" key="3">
    <source>
        <dbReference type="ARBA" id="ARBA00022777"/>
    </source>
</evidence>
<dbReference type="SMART" id="SM00220">
    <property type="entry name" value="S_TKc"/>
    <property type="match status" value="1"/>
</dbReference>
<dbReference type="SUPFAM" id="SSF56112">
    <property type="entry name" value="Protein kinase-like (PK-like)"/>
    <property type="match status" value="2"/>
</dbReference>
<dbReference type="NCBIfam" id="NF033442">
    <property type="entry name" value="BREX_PglW"/>
    <property type="match status" value="1"/>
</dbReference>
<feature type="domain" description="Protein kinase" evidence="7">
    <location>
        <begin position="194"/>
        <end position="488"/>
    </location>
</feature>
<feature type="compositionally biased region" description="Basic and acidic residues" evidence="6">
    <location>
        <begin position="915"/>
        <end position="932"/>
    </location>
</feature>
<keyword evidence="4 5" id="KW-0067">ATP-binding</keyword>
<dbReference type="PANTHER" id="PTHR43289">
    <property type="entry name" value="MITOGEN-ACTIVATED PROTEIN KINASE KINASE KINASE 20-RELATED"/>
    <property type="match status" value="1"/>
</dbReference>
<dbReference type="SUPFAM" id="SSF47789">
    <property type="entry name" value="C-terminal domain of RNA polymerase alpha subunit"/>
    <property type="match status" value="1"/>
</dbReference>
<dbReference type="Pfam" id="PF00069">
    <property type="entry name" value="Pkinase"/>
    <property type="match status" value="2"/>
</dbReference>
<evidence type="ECO:0000256" key="5">
    <source>
        <dbReference type="PROSITE-ProRule" id="PRU10141"/>
    </source>
</evidence>
<keyword evidence="10" id="KW-1185">Reference proteome</keyword>
<evidence type="ECO:0000259" key="7">
    <source>
        <dbReference type="PROSITE" id="PS50011"/>
    </source>
</evidence>
<evidence type="ECO:0000259" key="8">
    <source>
        <dbReference type="PROSITE" id="PS50965"/>
    </source>
</evidence>
<keyword evidence="1" id="KW-0808">Transferase</keyword>
<name>A0ABP7FGR5_9ACTN</name>
<dbReference type="InterPro" id="IPR017441">
    <property type="entry name" value="Protein_kinase_ATP_BS"/>
</dbReference>
<feature type="binding site" evidence="5">
    <location>
        <position position="560"/>
    </location>
    <ligand>
        <name>ATP</name>
        <dbReference type="ChEBI" id="CHEBI:30616"/>
    </ligand>
</feature>
<feature type="domain" description="NERD" evidence="8">
    <location>
        <begin position="12"/>
        <end position="130"/>
    </location>
</feature>
<dbReference type="InterPro" id="IPR000719">
    <property type="entry name" value="Prot_kinase_dom"/>
</dbReference>
<feature type="region of interest" description="Disordered" evidence="6">
    <location>
        <begin position="819"/>
        <end position="845"/>
    </location>
</feature>
<proteinExistence type="predicted"/>
<feature type="region of interest" description="Disordered" evidence="6">
    <location>
        <begin position="915"/>
        <end position="943"/>
    </location>
</feature>
<dbReference type="EMBL" id="BAABDD010000007">
    <property type="protein sequence ID" value="GAA3739293.1"/>
    <property type="molecule type" value="Genomic_DNA"/>
</dbReference>
<dbReference type="Gene3D" id="1.10.150.20">
    <property type="entry name" value="5' to 3' exonuclease, C-terminal subdomain"/>
    <property type="match status" value="1"/>
</dbReference>
<protein>
    <submittedName>
        <fullName evidence="9">BREX system serine/threonine kinase PglW</fullName>
    </submittedName>
</protein>
<evidence type="ECO:0000313" key="9">
    <source>
        <dbReference type="EMBL" id="GAA3739293.1"/>
    </source>
</evidence>
<feature type="domain" description="Protein kinase" evidence="7">
    <location>
        <begin position="524"/>
        <end position="812"/>
    </location>
</feature>
<evidence type="ECO:0000256" key="6">
    <source>
        <dbReference type="SAM" id="MobiDB-lite"/>
    </source>
</evidence>
<dbReference type="PROSITE" id="PS00107">
    <property type="entry name" value="PROTEIN_KINASE_ATP"/>
    <property type="match status" value="1"/>
</dbReference>
<gene>
    <name evidence="9" type="primary">pglW</name>
    <name evidence="9" type="ORF">GCM10022402_18840</name>
</gene>
<keyword evidence="3 9" id="KW-0418">Kinase</keyword>
<dbReference type="InterPro" id="IPR011009">
    <property type="entry name" value="Kinase-like_dom_sf"/>
</dbReference>
<evidence type="ECO:0000256" key="4">
    <source>
        <dbReference type="ARBA" id="ARBA00022840"/>
    </source>
</evidence>
<dbReference type="GO" id="GO:0016301">
    <property type="term" value="F:kinase activity"/>
    <property type="evidence" value="ECO:0007669"/>
    <property type="project" value="UniProtKB-KW"/>
</dbReference>
<keyword evidence="2 5" id="KW-0547">Nucleotide-binding</keyword>
<dbReference type="PANTHER" id="PTHR43289:SF34">
    <property type="entry name" value="SERINE_THREONINE-PROTEIN KINASE YBDM-RELATED"/>
    <property type="match status" value="1"/>
</dbReference>
<evidence type="ECO:0000256" key="1">
    <source>
        <dbReference type="ARBA" id="ARBA00022679"/>
    </source>
</evidence>
<dbReference type="PROSITE" id="PS50965">
    <property type="entry name" value="NERD"/>
    <property type="match status" value="1"/>
</dbReference>
<evidence type="ECO:0000313" key="10">
    <source>
        <dbReference type="Proteomes" id="UP001500908"/>
    </source>
</evidence>
<evidence type="ECO:0000256" key="2">
    <source>
        <dbReference type="ARBA" id="ARBA00022741"/>
    </source>
</evidence>
<dbReference type="InterPro" id="IPR011528">
    <property type="entry name" value="NERD"/>
</dbReference>
<sequence>MLEGRWTTVTESEFDHERRGLEAIRTKLPNNGVWRAWSNFTFTANTGHVREVDLLVISPGGVHMIELKDWHGSVTSDNGTWVQTTPPGHRIPYNNPLHLVTKKSRELAGLLKQNGANPWVSASVCFTDSALKVSLPPNDQNGVYTVAELVEMLKRPPRDERRRIDGPYGNKIASALKRVGIRRSDAEYKVGPYLLERTALDTGPTWADYRARHTELAETVRVRVYLRERGADSTLRASVDSAARREADVLRRFPHPGVVQLKQYHPSGHKVGPTLIFDYHPHALRLDHYLAQYGDKLDILGRVALVRQLAETVRSAHSSRIHHRALAARSIHVFPRHRDREGRTVGEEAAWLAPHLQISDWQIAMRRADAPQTSGAQRYAPTALSVTHIADDADAYMAPELTAKHPDPVALDVYGLGVLTYLLVTGTAPATSQAELMSILKSEENGLRPSALVDGLSEDIDDLVRAATAHEPQRRLATVDEFLEMLELAEDTLTAPAEPAPQREEESEKDPLEAVAGDVLAGRWEVRRRLGTGSTSRAFLVRDLHADLKTRGARAFAVLKVALSDSRAELLTREAEVMNGLRPDSRIIQLVEPEPLSIGGRTVLALEYVGDERDAAQQADPAAGSSRHRQETVARQVRENGRLQVDQLEAYGDYLFGAVDFLEGEGTWHRDLKPDNIAIRVRPNRTRELVLIDFSLAGYPAQDITVGTEGYLDPFLGHVTGRVYDAHAERYALAVSLHEMAAGELPVWSDGKVAPQQTDPEQWPYPTIAADAFDPAIRDGLVAFFRKALHRDTTQRFGDLKPMRDAWRRIFLDAERTVPSGGRITRHPAPAAEQGETGGESAEAAPAIAEAEPLSAEQERERLAACADRDTHLSAAGLTPAAESFLYGLGITTVGELLDYSQRNLVNAPGLGAKTRSEIQRRQREWGERLREAPVSPLTPTGRRDAKVELAEHSKVESALADSVATGDSADTLPGSALRAVSLDALATVLVPELKRNGDNRSEVEMVRLLLRLPDERGELPDIGVWPKQKDVAAALGLSVGRIPHLLKKQRTRWRKHPAMRELREEILELLAEFGRVASAAEIADALVVRRGTRLPERPQRRALALAAVRAVVEIEQLDPEKSEFRHAPNREATDEATGAGLLALEVGDDDAPDTPSAPGLLDYAQRLGRVADRLAKLDTLPTATTVLGELGALTPPAGAVEWDERRMVKLAAAASRNAAATPRLEIYPRDLPLVRALRLTQAGLVRLIPDVAHERQPGLTPAEIHERVLARFPALADSEGGQGLPTGGPLTTALRQAGFDLTLATREDTGTLRYLPAREETASSYLSVSTRRRSTSRGVFTRYADDPQIAGAVRAEERLTASARRDGFRVLTVRTGASARAAAELSDPGGRFAAERVSVTELFLEAMHGLVQPGQKPTWETILRADAAEPGTKAALRLAEYTRTAWGQVEPRLRSLLARDAGAGPVLLSDAGVFARYDAMTTLGRLADQARHGGRGLWLLCPQSDPAREPRLGHVAVPYQAGLGEWVELPEAWVTNTHRSGV</sequence>
<comment type="caution">
    <text evidence="9">The sequence shown here is derived from an EMBL/GenBank/DDBJ whole genome shotgun (WGS) entry which is preliminary data.</text>
</comment>
<reference evidence="10" key="1">
    <citation type="journal article" date="2019" name="Int. J. Syst. Evol. Microbiol.">
        <title>The Global Catalogue of Microorganisms (GCM) 10K type strain sequencing project: providing services to taxonomists for standard genome sequencing and annotation.</title>
        <authorList>
            <consortium name="The Broad Institute Genomics Platform"/>
            <consortium name="The Broad Institute Genome Sequencing Center for Infectious Disease"/>
            <person name="Wu L."/>
            <person name="Ma J."/>
        </authorList>
    </citation>
    <scope>NUCLEOTIDE SEQUENCE [LARGE SCALE GENOMIC DNA]</scope>
    <source>
        <strain evidence="10">JCM 17137</strain>
    </source>
</reference>
<dbReference type="RefSeq" id="WP_344969733.1">
    <property type="nucleotide sequence ID" value="NZ_BAABDD010000007.1"/>
</dbReference>
<accession>A0ABP7FGR5</accession>
<dbReference type="Gene3D" id="1.10.510.10">
    <property type="entry name" value="Transferase(Phosphotransferase) domain 1"/>
    <property type="match status" value="2"/>
</dbReference>
<organism evidence="9 10">
    <name type="scientific">Salinactinospora qingdaonensis</name>
    <dbReference type="NCBI Taxonomy" id="702744"/>
    <lineage>
        <taxon>Bacteria</taxon>
        <taxon>Bacillati</taxon>
        <taxon>Actinomycetota</taxon>
        <taxon>Actinomycetes</taxon>
        <taxon>Streptosporangiales</taxon>
        <taxon>Nocardiopsidaceae</taxon>
        <taxon>Salinactinospora</taxon>
    </lineage>
</organism>
<dbReference type="Pfam" id="PF08378">
    <property type="entry name" value="NERD"/>
    <property type="match status" value="1"/>
</dbReference>
<dbReference type="Proteomes" id="UP001500908">
    <property type="component" value="Unassembled WGS sequence"/>
</dbReference>
<dbReference type="PROSITE" id="PS50011">
    <property type="entry name" value="PROTEIN_KINASE_DOM"/>
    <property type="match status" value="2"/>
</dbReference>
<dbReference type="InterPro" id="IPR049832">
    <property type="entry name" value="BREX_PglW"/>
</dbReference>